<dbReference type="PANTHER" id="PTHR33420:SF26">
    <property type="entry name" value="FIMBRIAL SUBUNIT"/>
    <property type="match status" value="1"/>
</dbReference>
<dbReference type="InterPro" id="IPR036937">
    <property type="entry name" value="Adhesion_dom_fimbrial_sf"/>
</dbReference>
<reference evidence="3" key="1">
    <citation type="submission" date="2021-04" db="EMBL/GenBank/DDBJ databases">
        <title>Genome sequence of Serratia sp. arafor3.</title>
        <authorList>
            <person name="Besaury L."/>
        </authorList>
    </citation>
    <scope>NUCLEOTIDE SEQUENCE</scope>
    <source>
        <strain evidence="3">Arafor3</strain>
    </source>
</reference>
<organism evidence="3 4">
    <name type="scientific">Serratia silvae</name>
    <dbReference type="NCBI Taxonomy" id="2824122"/>
    <lineage>
        <taxon>Bacteria</taxon>
        <taxon>Pseudomonadati</taxon>
        <taxon>Pseudomonadota</taxon>
        <taxon>Gammaproteobacteria</taxon>
        <taxon>Enterobacterales</taxon>
        <taxon>Yersiniaceae</taxon>
        <taxon>Serratia</taxon>
    </lineage>
</organism>
<sequence>MKMNKIVLAMVMASGISAFGAIAADPVVDPIKPADQGSGNITFTGSIIDAPCSITPESSNQTVDLGQVSNSLLAKAGTSTPRNFTIDLEKCDTTTKQNVVITFGGSKDVENDKLLGITGTAKGAGIALTDGSGTQITLGVPSAARGLLAGNNALNFSAYLQGNKADGTVTPGEFSSVANFTLTYP</sequence>
<feature type="signal peptide" evidence="1">
    <location>
        <begin position="1"/>
        <end position="23"/>
    </location>
</feature>
<dbReference type="Pfam" id="PF00419">
    <property type="entry name" value="Fimbrial"/>
    <property type="match status" value="1"/>
</dbReference>
<accession>A0ABT0KDJ7</accession>
<dbReference type="InterPro" id="IPR000259">
    <property type="entry name" value="Adhesion_dom_fimbrial"/>
</dbReference>
<dbReference type="InterPro" id="IPR050263">
    <property type="entry name" value="Bact_Fimbrial_Adh_Pro"/>
</dbReference>
<evidence type="ECO:0000313" key="3">
    <source>
        <dbReference type="EMBL" id="MCL1029824.1"/>
    </source>
</evidence>
<dbReference type="EMBL" id="JAGQDC010000009">
    <property type="protein sequence ID" value="MCL1029824.1"/>
    <property type="molecule type" value="Genomic_DNA"/>
</dbReference>
<protein>
    <submittedName>
        <fullName evidence="3">Type 1 fimbrial protein</fullName>
    </submittedName>
</protein>
<keyword evidence="1" id="KW-0732">Signal</keyword>
<evidence type="ECO:0000259" key="2">
    <source>
        <dbReference type="Pfam" id="PF00419"/>
    </source>
</evidence>
<feature type="domain" description="Fimbrial-type adhesion" evidence="2">
    <location>
        <begin position="41"/>
        <end position="184"/>
    </location>
</feature>
<feature type="chain" id="PRO_5047017909" evidence="1">
    <location>
        <begin position="24"/>
        <end position="185"/>
    </location>
</feature>
<comment type="caution">
    <text evidence="3">The sequence shown here is derived from an EMBL/GenBank/DDBJ whole genome shotgun (WGS) entry which is preliminary data.</text>
</comment>
<dbReference type="SUPFAM" id="SSF49401">
    <property type="entry name" value="Bacterial adhesins"/>
    <property type="match status" value="1"/>
</dbReference>
<dbReference type="Proteomes" id="UP001165275">
    <property type="component" value="Unassembled WGS sequence"/>
</dbReference>
<dbReference type="Gene3D" id="2.60.40.1090">
    <property type="entry name" value="Fimbrial-type adhesion domain"/>
    <property type="match status" value="1"/>
</dbReference>
<evidence type="ECO:0000313" key="4">
    <source>
        <dbReference type="Proteomes" id="UP001165275"/>
    </source>
</evidence>
<proteinExistence type="predicted"/>
<gene>
    <name evidence="3" type="ORF">KAJ71_12450</name>
</gene>
<evidence type="ECO:0000256" key="1">
    <source>
        <dbReference type="SAM" id="SignalP"/>
    </source>
</evidence>
<keyword evidence="4" id="KW-1185">Reference proteome</keyword>
<name>A0ABT0KDJ7_9GAMM</name>
<dbReference type="RefSeq" id="WP_248946032.1">
    <property type="nucleotide sequence ID" value="NZ_JAGQDC010000009.1"/>
</dbReference>
<dbReference type="InterPro" id="IPR008966">
    <property type="entry name" value="Adhesion_dom_sf"/>
</dbReference>
<dbReference type="PANTHER" id="PTHR33420">
    <property type="entry name" value="FIMBRIAL SUBUNIT ELFA-RELATED"/>
    <property type="match status" value="1"/>
</dbReference>